<dbReference type="PANTHER" id="PTHR43045:SF1">
    <property type="entry name" value="SHIKIMATE TRANSPORTER"/>
    <property type="match status" value="1"/>
</dbReference>
<proteinExistence type="predicted"/>
<comment type="subcellular location">
    <subcellularLocation>
        <location evidence="1">Cell membrane</location>
        <topology evidence="1">Multi-pass membrane protein</topology>
    </subcellularLocation>
</comment>
<gene>
    <name evidence="9" type="ORF">HA482_10095</name>
</gene>
<evidence type="ECO:0000259" key="8">
    <source>
        <dbReference type="PROSITE" id="PS50850"/>
    </source>
</evidence>
<comment type="caution">
    <text evidence="9">The sequence shown here is derived from an EMBL/GenBank/DDBJ whole genome shotgun (WGS) entry which is preliminary data.</text>
</comment>
<feature type="transmembrane region" description="Helical" evidence="7">
    <location>
        <begin position="306"/>
        <end position="325"/>
    </location>
</feature>
<feature type="transmembrane region" description="Helical" evidence="7">
    <location>
        <begin position="162"/>
        <end position="178"/>
    </location>
</feature>
<dbReference type="InterPro" id="IPR036259">
    <property type="entry name" value="MFS_trans_sf"/>
</dbReference>
<keyword evidence="10" id="KW-1185">Reference proteome</keyword>
<dbReference type="EMBL" id="JAATTO010000012">
    <property type="protein sequence ID" value="MBC9978567.1"/>
    <property type="molecule type" value="Genomic_DNA"/>
</dbReference>
<evidence type="ECO:0000313" key="10">
    <source>
        <dbReference type="Proteomes" id="UP000639516"/>
    </source>
</evidence>
<feature type="transmembrane region" description="Helical" evidence="7">
    <location>
        <begin position="190"/>
        <end position="207"/>
    </location>
</feature>
<organism evidence="9 10">
    <name type="scientific">Bradyrhizobium campsiandrae</name>
    <dbReference type="NCBI Taxonomy" id="1729892"/>
    <lineage>
        <taxon>Bacteria</taxon>
        <taxon>Pseudomonadati</taxon>
        <taxon>Pseudomonadota</taxon>
        <taxon>Alphaproteobacteria</taxon>
        <taxon>Hyphomicrobiales</taxon>
        <taxon>Nitrobacteraceae</taxon>
        <taxon>Bradyrhizobium</taxon>
    </lineage>
</organism>
<evidence type="ECO:0000256" key="2">
    <source>
        <dbReference type="ARBA" id="ARBA00022448"/>
    </source>
</evidence>
<evidence type="ECO:0000256" key="4">
    <source>
        <dbReference type="ARBA" id="ARBA00022692"/>
    </source>
</evidence>
<dbReference type="SUPFAM" id="SSF103473">
    <property type="entry name" value="MFS general substrate transporter"/>
    <property type="match status" value="1"/>
</dbReference>
<evidence type="ECO:0000313" key="9">
    <source>
        <dbReference type="EMBL" id="MBC9978567.1"/>
    </source>
</evidence>
<name>A0ABR7U585_9BRAD</name>
<feature type="transmembrane region" description="Helical" evidence="7">
    <location>
        <begin position="373"/>
        <end position="394"/>
    </location>
</feature>
<feature type="transmembrane region" description="Helical" evidence="7">
    <location>
        <begin position="275"/>
        <end position="294"/>
    </location>
</feature>
<evidence type="ECO:0000256" key="6">
    <source>
        <dbReference type="ARBA" id="ARBA00023136"/>
    </source>
</evidence>
<dbReference type="InterPro" id="IPR020846">
    <property type="entry name" value="MFS_dom"/>
</dbReference>
<protein>
    <submittedName>
        <fullName evidence="9">MHS family MFS transporter</fullName>
    </submittedName>
</protein>
<accession>A0ABR7U585</accession>
<reference evidence="9 10" key="1">
    <citation type="journal article" date="2020" name="Arch. Microbiol.">
        <title>Bradyrhizobium campsiandrae sp. nov., a nitrogen-fixing bacterial strain isolated from a native leguminous tree from the Amazon adapted to flooded conditions.</title>
        <authorList>
            <person name="Cabral Michel D."/>
            <person name="Martins da Costa E."/>
            <person name="Azarias Guimaraes A."/>
            <person name="Soares de Carvalho T."/>
            <person name="Santos de Castro Caputo P."/>
            <person name="Willems A."/>
            <person name="de Souza Moreira F.M."/>
        </authorList>
    </citation>
    <scope>NUCLEOTIDE SEQUENCE [LARGE SCALE GENOMIC DNA]</scope>
    <source>
        <strain evidence="10">INPA 384B</strain>
    </source>
</reference>
<feature type="transmembrane region" description="Helical" evidence="7">
    <location>
        <begin position="86"/>
        <end position="108"/>
    </location>
</feature>
<feature type="transmembrane region" description="Helical" evidence="7">
    <location>
        <begin position="114"/>
        <end position="141"/>
    </location>
</feature>
<dbReference type="InterPro" id="IPR011701">
    <property type="entry name" value="MFS"/>
</dbReference>
<feature type="transmembrane region" description="Helical" evidence="7">
    <location>
        <begin position="50"/>
        <end position="74"/>
    </location>
</feature>
<dbReference type="CDD" id="cd17369">
    <property type="entry name" value="MFS_ShiA_like"/>
    <property type="match status" value="1"/>
</dbReference>
<dbReference type="Proteomes" id="UP000639516">
    <property type="component" value="Unassembled WGS sequence"/>
</dbReference>
<dbReference type="PANTHER" id="PTHR43045">
    <property type="entry name" value="SHIKIMATE TRANSPORTER"/>
    <property type="match status" value="1"/>
</dbReference>
<keyword evidence="4 7" id="KW-0812">Transmembrane</keyword>
<evidence type="ECO:0000256" key="7">
    <source>
        <dbReference type="SAM" id="Phobius"/>
    </source>
</evidence>
<keyword evidence="3" id="KW-1003">Cell membrane</keyword>
<dbReference type="Pfam" id="PF00083">
    <property type="entry name" value="Sugar_tr"/>
    <property type="match status" value="1"/>
</dbReference>
<feature type="transmembrane region" description="Helical" evidence="7">
    <location>
        <begin position="240"/>
        <end position="263"/>
    </location>
</feature>
<evidence type="ECO:0000256" key="1">
    <source>
        <dbReference type="ARBA" id="ARBA00004651"/>
    </source>
</evidence>
<keyword evidence="6 7" id="KW-0472">Membrane</keyword>
<dbReference type="PROSITE" id="PS50850">
    <property type="entry name" value="MFS"/>
    <property type="match status" value="1"/>
</dbReference>
<dbReference type="Gene3D" id="1.20.1250.20">
    <property type="entry name" value="MFS general substrate transporter like domains"/>
    <property type="match status" value="2"/>
</dbReference>
<evidence type="ECO:0000256" key="3">
    <source>
        <dbReference type="ARBA" id="ARBA00022475"/>
    </source>
</evidence>
<sequence>MEEPSAQVGKGRILTASVIGSVIEWYDYALYGTAAALIFGHLFFPKADPMVATVATFGTFAAGFIARPFGGLIAGYYGDKIGRKSTLVLTLMTMSLATTLIGCLPTYAQAGALAPILLLLLRILQGMAVGGEWGGAVLMAVEFAPAGRRGYWGSFPQVGPSAGILLGTASFSLVSFFVSEADFLTWGWRIPFLISLLLAAVGMYIRLRVSETPSFKRIHQLTRETKNPLMSVVREHPRELFHAIFARFADGGNFYLLTVFLLAYAADQAHIPRSQSLICLMIGTFANVITIPFFGRLSDSLGRRAVFIGGAIFMAVWAWPMFAMVDSGKASMLAFGLSIMMIFGHAPVYSTLASYYAELFPARMRYSGISIGYQSAGIILGGFMPLIASALILTTDGKPWPVILIIAAQSLIAALSLYLGPETYKRDISM</sequence>
<keyword evidence="5 7" id="KW-1133">Transmembrane helix</keyword>
<evidence type="ECO:0000256" key="5">
    <source>
        <dbReference type="ARBA" id="ARBA00022989"/>
    </source>
</evidence>
<feature type="domain" description="Major facilitator superfamily (MFS) profile" evidence="8">
    <location>
        <begin position="13"/>
        <end position="425"/>
    </location>
</feature>
<feature type="transmembrane region" description="Helical" evidence="7">
    <location>
        <begin position="331"/>
        <end position="352"/>
    </location>
</feature>
<feature type="transmembrane region" description="Helical" evidence="7">
    <location>
        <begin position="25"/>
        <end position="44"/>
    </location>
</feature>
<keyword evidence="2" id="KW-0813">Transport</keyword>
<dbReference type="Pfam" id="PF07690">
    <property type="entry name" value="MFS_1"/>
    <property type="match status" value="1"/>
</dbReference>
<dbReference type="InterPro" id="IPR005828">
    <property type="entry name" value="MFS_sugar_transport-like"/>
</dbReference>
<feature type="transmembrane region" description="Helical" evidence="7">
    <location>
        <begin position="400"/>
        <end position="420"/>
    </location>
</feature>